<evidence type="ECO:0000313" key="3">
    <source>
        <dbReference type="Proteomes" id="UP000234323"/>
    </source>
</evidence>
<keyword evidence="1" id="KW-1133">Transmembrane helix</keyword>
<dbReference type="AlphaFoldDB" id="A0A2I1HSF3"/>
<dbReference type="EMBL" id="LLXI01005895">
    <property type="protein sequence ID" value="PKY61800.1"/>
    <property type="molecule type" value="Genomic_DNA"/>
</dbReference>
<protein>
    <submittedName>
        <fullName evidence="2">Uncharacterized protein</fullName>
    </submittedName>
</protein>
<organism evidence="2 3">
    <name type="scientific">Rhizophagus irregularis</name>
    <dbReference type="NCBI Taxonomy" id="588596"/>
    <lineage>
        <taxon>Eukaryota</taxon>
        <taxon>Fungi</taxon>
        <taxon>Fungi incertae sedis</taxon>
        <taxon>Mucoromycota</taxon>
        <taxon>Glomeromycotina</taxon>
        <taxon>Glomeromycetes</taxon>
        <taxon>Glomerales</taxon>
        <taxon>Glomeraceae</taxon>
        <taxon>Rhizophagus</taxon>
    </lineage>
</organism>
<reference evidence="2 3" key="1">
    <citation type="submission" date="2015-10" db="EMBL/GenBank/DDBJ databases">
        <title>Genome analyses suggest a sexual origin of heterokaryosis in a supposedly ancient asexual fungus.</title>
        <authorList>
            <person name="Ropars J."/>
            <person name="Sedzielewska K."/>
            <person name="Noel J."/>
            <person name="Charron P."/>
            <person name="Farinelli L."/>
            <person name="Marton T."/>
            <person name="Kruger M."/>
            <person name="Pelin A."/>
            <person name="Brachmann A."/>
            <person name="Corradi N."/>
        </authorList>
    </citation>
    <scope>NUCLEOTIDE SEQUENCE [LARGE SCALE GENOMIC DNA]</scope>
    <source>
        <strain evidence="2 3">A4</strain>
    </source>
</reference>
<dbReference type="VEuPathDB" id="FungiDB:FUN_009644"/>
<dbReference type="Proteomes" id="UP000234323">
    <property type="component" value="Unassembled WGS sequence"/>
</dbReference>
<gene>
    <name evidence="2" type="ORF">RhiirA4_487294</name>
</gene>
<comment type="caution">
    <text evidence="2">The sequence shown here is derived from an EMBL/GenBank/DDBJ whole genome shotgun (WGS) entry which is preliminary data.</text>
</comment>
<keyword evidence="1" id="KW-0472">Membrane</keyword>
<name>A0A2I1HSF3_9GLOM</name>
<feature type="transmembrane region" description="Helical" evidence="1">
    <location>
        <begin position="200"/>
        <end position="231"/>
    </location>
</feature>
<proteinExistence type="predicted"/>
<keyword evidence="3" id="KW-1185">Reference proteome</keyword>
<evidence type="ECO:0000256" key="1">
    <source>
        <dbReference type="SAM" id="Phobius"/>
    </source>
</evidence>
<accession>A0A2I1HSF3</accession>
<evidence type="ECO:0000313" key="2">
    <source>
        <dbReference type="EMBL" id="PKY61800.1"/>
    </source>
</evidence>
<keyword evidence="1" id="KW-0812">Transmembrane</keyword>
<sequence length="233" mass="27097">MRTAHNKKFFSSPDPYIYISGSYCFYNLRYISKNIKQLTWNSSKGMMKLFKFSFDNNNNNNSTNTNNDSDTSIYKYCLGGVVSFLKNSKNSSNCATLVCTNCIKIQKIGIKLNELNELNVHEESDYILPENLYKELESFEDSRRNWKYLLKSRFQEFLMVDISDYQQIQKKDFIISRNNVFTLISIKTFGETNRIDGEGIVILMTVTTLILWIEMGNLVLLVSYNIIIALFSN</sequence>